<dbReference type="PANTHER" id="PTHR42648:SF28">
    <property type="entry name" value="TRANSPOSON-ENCODED PROTEIN WITH RIBONUCLEASE H-LIKE AND RETROVIRUS ZINC FINGER-LIKE DOMAINS"/>
    <property type="match status" value="1"/>
</dbReference>
<dbReference type="EMBL" id="KZ293656">
    <property type="protein sequence ID" value="PBK93560.1"/>
    <property type="molecule type" value="Genomic_DNA"/>
</dbReference>
<dbReference type="Pfam" id="PF25597">
    <property type="entry name" value="SH3_retrovirus"/>
    <property type="match status" value="1"/>
</dbReference>
<dbReference type="PANTHER" id="PTHR42648">
    <property type="entry name" value="TRANSPOSASE, PUTATIVE-RELATED"/>
    <property type="match status" value="1"/>
</dbReference>
<dbReference type="InterPro" id="IPR057670">
    <property type="entry name" value="SH3_retrovirus"/>
</dbReference>
<feature type="region of interest" description="Disordered" evidence="2">
    <location>
        <begin position="580"/>
        <end position="623"/>
    </location>
</feature>
<evidence type="ECO:0000313" key="5">
    <source>
        <dbReference type="EMBL" id="PBK93560.1"/>
    </source>
</evidence>
<feature type="compositionally biased region" description="Low complexity" evidence="2">
    <location>
        <begin position="591"/>
        <end position="605"/>
    </location>
</feature>
<feature type="domain" description="Retroviral polymerase SH3-like" evidence="4">
    <location>
        <begin position="532"/>
        <end position="575"/>
    </location>
</feature>
<evidence type="ECO:0000256" key="1">
    <source>
        <dbReference type="ARBA" id="ARBA00022670"/>
    </source>
</evidence>
<accession>A0A2H3DHH2</accession>
<dbReference type="Proteomes" id="UP000217790">
    <property type="component" value="Unassembled WGS sequence"/>
</dbReference>
<dbReference type="GO" id="GO:0008233">
    <property type="term" value="F:peptidase activity"/>
    <property type="evidence" value="ECO:0007669"/>
    <property type="project" value="UniProtKB-KW"/>
</dbReference>
<evidence type="ECO:0000313" key="6">
    <source>
        <dbReference type="Proteomes" id="UP000217790"/>
    </source>
</evidence>
<protein>
    <submittedName>
        <fullName evidence="5">Uncharacterized protein</fullName>
    </submittedName>
</protein>
<feature type="compositionally biased region" description="Low complexity" evidence="2">
    <location>
        <begin position="250"/>
        <end position="272"/>
    </location>
</feature>
<proteinExistence type="predicted"/>
<keyword evidence="1" id="KW-0645">Protease</keyword>
<dbReference type="InParanoid" id="A0A2H3DHH2"/>
<evidence type="ECO:0000256" key="2">
    <source>
        <dbReference type="SAM" id="MobiDB-lite"/>
    </source>
</evidence>
<evidence type="ECO:0000259" key="4">
    <source>
        <dbReference type="Pfam" id="PF25597"/>
    </source>
</evidence>
<gene>
    <name evidence="5" type="ORF">ARMGADRAFT_1101663</name>
</gene>
<dbReference type="InterPro" id="IPR054722">
    <property type="entry name" value="PolX-like_BBD"/>
</dbReference>
<dbReference type="InterPro" id="IPR039537">
    <property type="entry name" value="Retrotran_Ty1/copia-like"/>
</dbReference>
<evidence type="ECO:0000259" key="3">
    <source>
        <dbReference type="Pfam" id="PF22936"/>
    </source>
</evidence>
<dbReference type="STRING" id="47427.A0A2H3DHH2"/>
<dbReference type="Pfam" id="PF22936">
    <property type="entry name" value="Pol_BBD"/>
    <property type="match status" value="1"/>
</dbReference>
<dbReference type="OrthoDB" id="3035098at2759"/>
<dbReference type="OMA" id="QDSHICS"/>
<feature type="domain" description="Retrovirus-related Pol polyprotein from transposon TNT 1-94-like beta-barrel" evidence="3">
    <location>
        <begin position="351"/>
        <end position="433"/>
    </location>
</feature>
<reference evidence="6" key="1">
    <citation type="journal article" date="2017" name="Nat. Ecol. Evol.">
        <title>Genome expansion and lineage-specific genetic innovations in the forest pathogenic fungi Armillaria.</title>
        <authorList>
            <person name="Sipos G."/>
            <person name="Prasanna A.N."/>
            <person name="Walter M.C."/>
            <person name="O'Connor E."/>
            <person name="Balint B."/>
            <person name="Krizsan K."/>
            <person name="Kiss B."/>
            <person name="Hess J."/>
            <person name="Varga T."/>
            <person name="Slot J."/>
            <person name="Riley R."/>
            <person name="Boka B."/>
            <person name="Rigling D."/>
            <person name="Barry K."/>
            <person name="Lee J."/>
            <person name="Mihaltcheva S."/>
            <person name="LaButti K."/>
            <person name="Lipzen A."/>
            <person name="Waldron R."/>
            <person name="Moloney N.M."/>
            <person name="Sperisen C."/>
            <person name="Kredics L."/>
            <person name="Vagvoelgyi C."/>
            <person name="Patrignani A."/>
            <person name="Fitzpatrick D."/>
            <person name="Nagy I."/>
            <person name="Doyle S."/>
            <person name="Anderson J.B."/>
            <person name="Grigoriev I.V."/>
            <person name="Gueldener U."/>
            <person name="Muensterkoetter M."/>
            <person name="Nagy L.G."/>
        </authorList>
    </citation>
    <scope>NUCLEOTIDE SEQUENCE [LARGE SCALE GENOMIC DNA]</scope>
    <source>
        <strain evidence="6">Ar21-2</strain>
    </source>
</reference>
<name>A0A2H3DHH2_ARMGA</name>
<keyword evidence="1" id="KW-0378">Hydrolase</keyword>
<sequence>MVLTTTTTPLNDVVDVRSHNPPRHNQWVKTDRTAKECWDSIIAEHAKKTDMALSEAEVLLNAVKFDGNSNIDTHVADLRMKRRAVNDLCTTALSDQEFKGIIIHSIIPTDHWMPILLSLYQMPTSSNIISHLQTHAATLCAMRKGPSQSQALVARAPPTHRCCNPNCKACDKTQHMMENCYWPGGEKEATTNNMANTTRHFVLAARMTTIEVDHNEEGLIVQDGSTGERIYEWNGTHSFWQWEEPDSDSESASSAEFSEWSSTFGSETESFTDYSEMRDETDLDMPPLTDFSDNKEEDVHEDDEMPPLVDPDFDEDEAEEIGQFACEADPARMAFVTTTFEGCTPSVTLTFMDSSASNYFFHNCEDFVEYTPVAFCTGSSAIEGKGTFEILGQGTVTKTFRLDGKDVKLTFKNALHSLSLAANLISMSTLDKADPNINPLELVATDLWGPSRTASPSGKTYMMIFVDSGTSFKAGEFLADKADDMTMAAFDSHHPGVVPAEAFSKRCQDVSFLHVFGSTCWVKKPTSGGVLVDSRSKLKDRSKKCIFLGYAGSNYHVLNQLGHMFVSRDVILDEGPAHQTMSVGETEDEPPLNTSATSTSSSSSPVTPPTELMHTAPVELTLH</sequence>
<organism evidence="5 6">
    <name type="scientific">Armillaria gallica</name>
    <name type="common">Bulbous honey fungus</name>
    <name type="synonym">Armillaria bulbosa</name>
    <dbReference type="NCBI Taxonomy" id="47427"/>
    <lineage>
        <taxon>Eukaryota</taxon>
        <taxon>Fungi</taxon>
        <taxon>Dikarya</taxon>
        <taxon>Basidiomycota</taxon>
        <taxon>Agaricomycotina</taxon>
        <taxon>Agaricomycetes</taxon>
        <taxon>Agaricomycetidae</taxon>
        <taxon>Agaricales</taxon>
        <taxon>Marasmiineae</taxon>
        <taxon>Physalacriaceae</taxon>
        <taxon>Armillaria</taxon>
    </lineage>
</organism>
<dbReference type="GO" id="GO:0006508">
    <property type="term" value="P:proteolysis"/>
    <property type="evidence" value="ECO:0007669"/>
    <property type="project" value="UniProtKB-KW"/>
</dbReference>
<dbReference type="AlphaFoldDB" id="A0A2H3DHH2"/>
<feature type="region of interest" description="Disordered" evidence="2">
    <location>
        <begin position="241"/>
        <end position="307"/>
    </location>
</feature>
<keyword evidence="6" id="KW-1185">Reference proteome</keyword>